<protein>
    <recommendedName>
        <fullName evidence="4">Protein SprT-like</fullName>
    </recommendedName>
</protein>
<dbReference type="SMART" id="SM00731">
    <property type="entry name" value="SprT"/>
    <property type="match status" value="1"/>
</dbReference>
<feature type="domain" description="SprT-like" evidence="5">
    <location>
        <begin position="4"/>
        <end position="144"/>
    </location>
</feature>
<gene>
    <name evidence="6" type="ORF">AALT52_03400</name>
</gene>
<comment type="subcellular location">
    <subcellularLocation>
        <location evidence="4">Cytoplasm</location>
    </subcellularLocation>
</comment>
<evidence type="ECO:0000259" key="5">
    <source>
        <dbReference type="SMART" id="SM00731"/>
    </source>
</evidence>
<evidence type="ECO:0000256" key="2">
    <source>
        <dbReference type="ARBA" id="ARBA00022723"/>
    </source>
</evidence>
<reference evidence="6 7" key="1">
    <citation type="submission" date="2024-03" db="EMBL/GenBank/DDBJ databases">
        <title>Mouse gut bacterial collection (mGBC) of GemPharmatech.</title>
        <authorList>
            <person name="He Y."/>
            <person name="Dong L."/>
            <person name="Wu D."/>
            <person name="Gao X."/>
            <person name="Lin Z."/>
        </authorList>
    </citation>
    <scope>NUCLEOTIDE SEQUENCE [LARGE SCALE GENOMIC DNA]</scope>
    <source>
        <strain evidence="6 7">15-30</strain>
    </source>
</reference>
<feature type="binding site" evidence="4">
    <location>
        <position position="71"/>
    </location>
    <ligand>
        <name>Zn(2+)</name>
        <dbReference type="ChEBI" id="CHEBI:29105"/>
    </ligand>
</feature>
<comment type="similarity">
    <text evidence="4">Belongs to the SprT family.</text>
</comment>
<keyword evidence="2 4" id="KW-0479">Metal-binding</keyword>
<comment type="caution">
    <text evidence="6">The sequence shown here is derived from an EMBL/GenBank/DDBJ whole genome shotgun (WGS) entry which is preliminary data.</text>
</comment>
<proteinExistence type="inferred from homology"/>
<evidence type="ECO:0000313" key="7">
    <source>
        <dbReference type="Proteomes" id="UP001565236"/>
    </source>
</evidence>
<evidence type="ECO:0000313" key="6">
    <source>
        <dbReference type="EMBL" id="MEY8661942.1"/>
    </source>
</evidence>
<dbReference type="Proteomes" id="UP001565236">
    <property type="component" value="Unassembled WGS sequence"/>
</dbReference>
<keyword evidence="7" id="KW-1185">Reference proteome</keyword>
<dbReference type="NCBIfam" id="NF003339">
    <property type="entry name" value="PRK04351.1"/>
    <property type="match status" value="1"/>
</dbReference>
<evidence type="ECO:0000256" key="3">
    <source>
        <dbReference type="ARBA" id="ARBA00022833"/>
    </source>
</evidence>
<keyword evidence="3 4" id="KW-0862">Zinc</keyword>
<evidence type="ECO:0000256" key="4">
    <source>
        <dbReference type="HAMAP-Rule" id="MF_00745"/>
    </source>
</evidence>
<dbReference type="HAMAP" id="MF_00745">
    <property type="entry name" value="SprT_like"/>
    <property type="match status" value="1"/>
</dbReference>
<dbReference type="Pfam" id="PF17283">
    <property type="entry name" value="Zn_ribbon_SprT"/>
    <property type="match status" value="1"/>
</dbReference>
<dbReference type="Pfam" id="PF10263">
    <property type="entry name" value="SprT-like"/>
    <property type="match status" value="1"/>
</dbReference>
<dbReference type="InterPro" id="IPR006640">
    <property type="entry name" value="SprT-like_domain"/>
</dbReference>
<accession>A0ABV4DN96</accession>
<name>A0ABV4DN96_9LACO</name>
<feature type="active site" evidence="4">
    <location>
        <position position="68"/>
    </location>
</feature>
<organism evidence="6 7">
    <name type="scientific">Ligilactobacillus faecis</name>
    <dbReference type="NCBI Taxonomy" id="762833"/>
    <lineage>
        <taxon>Bacteria</taxon>
        <taxon>Bacillati</taxon>
        <taxon>Bacillota</taxon>
        <taxon>Bacilli</taxon>
        <taxon>Lactobacillales</taxon>
        <taxon>Lactobacillaceae</taxon>
        <taxon>Ligilactobacillus</taxon>
    </lineage>
</organism>
<dbReference type="RefSeq" id="WP_369941167.1">
    <property type="nucleotide sequence ID" value="NZ_JBCLUF010000008.1"/>
</dbReference>
<comment type="cofactor">
    <cofactor evidence="4">
        <name>Zn(2+)</name>
        <dbReference type="ChEBI" id="CHEBI:29105"/>
    </cofactor>
    <text evidence="4">Binds 1 zinc ion.</text>
</comment>
<evidence type="ECO:0000256" key="1">
    <source>
        <dbReference type="ARBA" id="ARBA00022490"/>
    </source>
</evidence>
<feature type="binding site" evidence="4">
    <location>
        <position position="67"/>
    </location>
    <ligand>
        <name>Zn(2+)</name>
        <dbReference type="ChEBI" id="CHEBI:29105"/>
    </ligand>
</feature>
<sequence length="148" mass="17909">MTEEELQALVEMLSLKYFKRPFKHRARFNPRLQTTGGRYLLSSHDLELNQKMLTEHSREVLIGTIKHELCHYHLHLEKRGYRHRDQDFKQLLKEVGGLRFAPATVKKARYHYQCYECQQDYLRQRKVDVQKYRCGKCRGQLKLLKKIF</sequence>
<keyword evidence="1 4" id="KW-0963">Cytoplasm</keyword>
<dbReference type="InterPro" id="IPR023524">
    <property type="entry name" value="Uncharacterised_SprT-like"/>
</dbReference>
<dbReference type="InterPro" id="IPR035240">
    <property type="entry name" value="SprT_Zn_ribbon"/>
</dbReference>
<dbReference type="EMBL" id="JBCLUF010000008">
    <property type="protein sequence ID" value="MEY8661942.1"/>
    <property type="molecule type" value="Genomic_DNA"/>
</dbReference>